<evidence type="ECO:0000313" key="2">
    <source>
        <dbReference type="Proteomes" id="UP000325440"/>
    </source>
</evidence>
<name>A0A5E4NQH5_9HEMI</name>
<dbReference type="AlphaFoldDB" id="A0A5E4NQH5"/>
<gene>
    <name evidence="1" type="ORF">CINCED_3A016513</name>
</gene>
<keyword evidence="2" id="KW-1185">Reference proteome</keyword>
<dbReference type="Proteomes" id="UP000325440">
    <property type="component" value="Unassembled WGS sequence"/>
</dbReference>
<organism evidence="1 2">
    <name type="scientific">Cinara cedri</name>
    <dbReference type="NCBI Taxonomy" id="506608"/>
    <lineage>
        <taxon>Eukaryota</taxon>
        <taxon>Metazoa</taxon>
        <taxon>Ecdysozoa</taxon>
        <taxon>Arthropoda</taxon>
        <taxon>Hexapoda</taxon>
        <taxon>Insecta</taxon>
        <taxon>Pterygota</taxon>
        <taxon>Neoptera</taxon>
        <taxon>Paraneoptera</taxon>
        <taxon>Hemiptera</taxon>
        <taxon>Sternorrhyncha</taxon>
        <taxon>Aphidomorpha</taxon>
        <taxon>Aphidoidea</taxon>
        <taxon>Aphididae</taxon>
        <taxon>Lachninae</taxon>
        <taxon>Cinara</taxon>
    </lineage>
</organism>
<evidence type="ECO:0000313" key="1">
    <source>
        <dbReference type="EMBL" id="VVC44896.1"/>
    </source>
</evidence>
<sequence length="224" mass="25013">MRIGMRNSRFVQPCFRSIGNGRSGNPGFRDNLCDRKIRRARVSARVSNGASLRRAVFRWSSAASTVTRNITGVLRPRRSVALLCDRVAGKRSSIIGRERKRKTTVSSRNRSCPLSAVVGAGHTGGHVAVMFSRGRRDGRTRQRDGSLRTANVCNARERSAGRVSESPQTRHERQTCTNYVSFAPGYAGRVRRYSVTPDIVYHDRSAEDAERRTCRALRVGRCCT</sequence>
<proteinExistence type="predicted"/>
<accession>A0A5E4NQH5</accession>
<protein>
    <submittedName>
        <fullName evidence="1">Uncharacterized protein</fullName>
    </submittedName>
</protein>
<reference evidence="1 2" key="1">
    <citation type="submission" date="2019-08" db="EMBL/GenBank/DDBJ databases">
        <authorList>
            <person name="Alioto T."/>
            <person name="Alioto T."/>
            <person name="Gomez Garrido J."/>
        </authorList>
    </citation>
    <scope>NUCLEOTIDE SEQUENCE [LARGE SCALE GENOMIC DNA]</scope>
</reference>
<dbReference type="EMBL" id="CABPRJ010002390">
    <property type="protein sequence ID" value="VVC44896.1"/>
    <property type="molecule type" value="Genomic_DNA"/>
</dbReference>